<protein>
    <submittedName>
        <fullName evidence="1">Uncharacterized protein</fullName>
    </submittedName>
</protein>
<gene>
    <name evidence="1" type="ORF">PSYICH_LOCUS8100</name>
</gene>
<evidence type="ECO:0000313" key="1">
    <source>
        <dbReference type="EMBL" id="CAH1107396.1"/>
    </source>
</evidence>
<dbReference type="Proteomes" id="UP001153636">
    <property type="component" value="Chromosome 21"/>
</dbReference>
<sequence length="172" mass="20109">MAALMHFITIEASLKRKGRVYDFADFVDAVQKARRTSNVIQMTLKKMFVWRDGTSQYKLNKIIPRPYLSEMVQVTFSRGHNTLTYETSFEEESGPEINILNAHDHKDGIRKPKNQLQHKEISSERKRTLLNKLSPIIPPLRLLFWDTLPEIVNEELLTDEQNVFFCSLIVFL</sequence>
<dbReference type="EMBL" id="OV651833">
    <property type="protein sequence ID" value="CAH1107396.1"/>
    <property type="molecule type" value="Genomic_DNA"/>
</dbReference>
<evidence type="ECO:0000313" key="2">
    <source>
        <dbReference type="Proteomes" id="UP001153636"/>
    </source>
</evidence>
<keyword evidence="2" id="KW-1185">Reference proteome</keyword>
<dbReference type="OrthoDB" id="6769365at2759"/>
<name>A0A9P0D021_9CUCU</name>
<dbReference type="AlphaFoldDB" id="A0A9P0D021"/>
<organism evidence="1 2">
    <name type="scientific">Psylliodes chrysocephalus</name>
    <dbReference type="NCBI Taxonomy" id="3402493"/>
    <lineage>
        <taxon>Eukaryota</taxon>
        <taxon>Metazoa</taxon>
        <taxon>Ecdysozoa</taxon>
        <taxon>Arthropoda</taxon>
        <taxon>Hexapoda</taxon>
        <taxon>Insecta</taxon>
        <taxon>Pterygota</taxon>
        <taxon>Neoptera</taxon>
        <taxon>Endopterygota</taxon>
        <taxon>Coleoptera</taxon>
        <taxon>Polyphaga</taxon>
        <taxon>Cucujiformia</taxon>
        <taxon>Chrysomeloidea</taxon>
        <taxon>Chrysomelidae</taxon>
        <taxon>Galerucinae</taxon>
        <taxon>Alticini</taxon>
        <taxon>Psylliodes</taxon>
    </lineage>
</organism>
<accession>A0A9P0D021</accession>
<reference evidence="1" key="1">
    <citation type="submission" date="2022-01" db="EMBL/GenBank/DDBJ databases">
        <authorList>
            <person name="King R."/>
        </authorList>
    </citation>
    <scope>NUCLEOTIDE SEQUENCE</scope>
</reference>
<proteinExistence type="predicted"/>